<dbReference type="EMBL" id="FNWU01000002">
    <property type="protein sequence ID" value="SEH47004.1"/>
    <property type="molecule type" value="Genomic_DNA"/>
</dbReference>
<feature type="region of interest" description="Disordered" evidence="9">
    <location>
        <begin position="372"/>
        <end position="395"/>
    </location>
</feature>
<dbReference type="GO" id="GO:0010181">
    <property type="term" value="F:FMN binding"/>
    <property type="evidence" value="ECO:0007669"/>
    <property type="project" value="TreeGrafter"/>
</dbReference>
<feature type="region of interest" description="Disordered" evidence="9">
    <location>
        <begin position="268"/>
        <end position="287"/>
    </location>
</feature>
<dbReference type="RefSeq" id="WP_092816172.1">
    <property type="nucleotide sequence ID" value="NZ_FNWU01000002.1"/>
</dbReference>
<gene>
    <name evidence="7" type="primary">aroC</name>
    <name evidence="10" type="ORF">SAMN05192561_102224</name>
</gene>
<organism evidence="10 11">
    <name type="scientific">Halopenitus malekzadehii</name>
    <dbReference type="NCBI Taxonomy" id="1267564"/>
    <lineage>
        <taxon>Archaea</taxon>
        <taxon>Methanobacteriati</taxon>
        <taxon>Methanobacteriota</taxon>
        <taxon>Stenosarchaea group</taxon>
        <taxon>Halobacteria</taxon>
        <taxon>Halobacteriales</taxon>
        <taxon>Haloferacaceae</taxon>
        <taxon>Halopenitus</taxon>
    </lineage>
</organism>
<evidence type="ECO:0000256" key="7">
    <source>
        <dbReference type="HAMAP-Rule" id="MF_00300"/>
    </source>
</evidence>
<dbReference type="InterPro" id="IPR020541">
    <property type="entry name" value="Chorismate_synthase_CS"/>
</dbReference>
<accession>A0A1H6IIF1</accession>
<dbReference type="HAMAP" id="MF_00300">
    <property type="entry name" value="Chorismate_synth"/>
    <property type="match status" value="1"/>
</dbReference>
<keyword evidence="7" id="KW-0521">NADP</keyword>
<feature type="binding site" evidence="7">
    <location>
        <position position="297"/>
    </location>
    <ligand>
        <name>FMN</name>
        <dbReference type="ChEBI" id="CHEBI:58210"/>
    </ligand>
</feature>
<comment type="pathway">
    <text evidence="1 7 8">Metabolic intermediate biosynthesis; chorismate biosynthesis; chorismate from D-erythrose 4-phosphate and phosphoenolpyruvate: step 7/7.</text>
</comment>
<feature type="binding site" evidence="7">
    <location>
        <begin position="125"/>
        <end position="127"/>
    </location>
    <ligand>
        <name>FMN</name>
        <dbReference type="ChEBI" id="CHEBI:58210"/>
    </ligand>
</feature>
<keyword evidence="7" id="KW-0274">FAD</keyword>
<dbReference type="EC" id="4.2.3.5" evidence="3 7"/>
<keyword evidence="6 7" id="KW-0456">Lyase</keyword>
<dbReference type="AlphaFoldDB" id="A0A1H6IIF1"/>
<dbReference type="OrthoDB" id="33049at2157"/>
<dbReference type="STRING" id="1267564.SAMN05192561_102224"/>
<evidence type="ECO:0000256" key="9">
    <source>
        <dbReference type="SAM" id="MobiDB-lite"/>
    </source>
</evidence>
<dbReference type="CDD" id="cd07304">
    <property type="entry name" value="Chorismate_synthase"/>
    <property type="match status" value="1"/>
</dbReference>
<dbReference type="GO" id="GO:0009073">
    <property type="term" value="P:aromatic amino acid family biosynthetic process"/>
    <property type="evidence" value="ECO:0007669"/>
    <property type="project" value="UniProtKB-KW"/>
</dbReference>
<evidence type="ECO:0000256" key="1">
    <source>
        <dbReference type="ARBA" id="ARBA00005044"/>
    </source>
</evidence>
<evidence type="ECO:0000256" key="2">
    <source>
        <dbReference type="ARBA" id="ARBA00008014"/>
    </source>
</evidence>
<dbReference type="Gene3D" id="3.60.150.10">
    <property type="entry name" value="Chorismate synthase AroC"/>
    <property type="match status" value="1"/>
</dbReference>
<evidence type="ECO:0000256" key="5">
    <source>
        <dbReference type="ARBA" id="ARBA00023141"/>
    </source>
</evidence>
<dbReference type="PANTHER" id="PTHR21085:SF0">
    <property type="entry name" value="CHORISMATE SYNTHASE"/>
    <property type="match status" value="1"/>
</dbReference>
<dbReference type="GO" id="GO:0005829">
    <property type="term" value="C:cytosol"/>
    <property type="evidence" value="ECO:0007669"/>
    <property type="project" value="TreeGrafter"/>
</dbReference>
<feature type="compositionally biased region" description="Basic and acidic residues" evidence="9">
    <location>
        <begin position="268"/>
        <end position="278"/>
    </location>
</feature>
<dbReference type="SUPFAM" id="SSF103263">
    <property type="entry name" value="Chorismate synthase, AroC"/>
    <property type="match status" value="1"/>
</dbReference>
<protein>
    <recommendedName>
        <fullName evidence="3 7">Chorismate synthase</fullName>
        <shortName evidence="7">CS</shortName>
        <ecNumber evidence="3 7">4.2.3.5</ecNumber>
    </recommendedName>
    <alternativeName>
        <fullName evidence="7">5-enolpyruvylshikimate-3-phosphate phospholyase</fullName>
    </alternativeName>
</protein>
<keyword evidence="7" id="KW-0285">Flavoprotein</keyword>
<dbReference type="NCBIfam" id="TIGR00033">
    <property type="entry name" value="aroC"/>
    <property type="match status" value="1"/>
</dbReference>
<name>A0A1H6IIF1_9EURY</name>
<sequence>MNGNRFGRLFQVTTYGESHGEAMGVTVSGCPAGVELDEDLIQRDLDRRKPGQSMITTSRGEPDEVTINSGVQDGYTTGTPIGMVIQNKDARSGKYEPYVTAPRPSHGDYTYSAKFGTRNWGGGGRSSARETVNWVAAGAVAKAVLDASEHDVEIKAHVNRIDDIEAPEVPFEGILERSEENDVRCADPETADRMQERIEAYQDEGDSIGGSIYFEARGVPRGLGAPRFDGVPSRLGQAMMSIPATTAFEFGLGTDATEVTGKERNEDWEFDEGDHPETVSEPGDPVPVGNDHGGLQGGITTGEPIYGEVTWHAPTSIPKRQRTADWETGEEKEIQVVGRHDPVLPPRAVPVVEAMLYVTVLDFMLLGGRINPDRVDDQPGEYDTEYHPSSPRNQE</sequence>
<proteinExistence type="inferred from homology"/>
<keyword evidence="7" id="KW-0288">FMN</keyword>
<reference evidence="10 11" key="1">
    <citation type="submission" date="2016-10" db="EMBL/GenBank/DDBJ databases">
        <authorList>
            <person name="de Groot N.N."/>
        </authorList>
    </citation>
    <scope>NUCLEOTIDE SEQUENCE [LARGE SCALE GENOMIC DNA]</scope>
    <source>
        <strain evidence="10 11">IBRC-M10418</strain>
    </source>
</reference>
<keyword evidence="4 7" id="KW-0028">Amino-acid biosynthesis</keyword>
<evidence type="ECO:0000256" key="3">
    <source>
        <dbReference type="ARBA" id="ARBA00013036"/>
    </source>
</evidence>
<dbReference type="InterPro" id="IPR000453">
    <property type="entry name" value="Chorismate_synth"/>
</dbReference>
<evidence type="ECO:0000256" key="6">
    <source>
        <dbReference type="ARBA" id="ARBA00023239"/>
    </source>
</evidence>
<dbReference type="PROSITE" id="PS00789">
    <property type="entry name" value="CHORISMATE_SYNTHASE_3"/>
    <property type="match status" value="1"/>
</dbReference>
<dbReference type="InterPro" id="IPR035904">
    <property type="entry name" value="Chorismate_synth_AroC_sf"/>
</dbReference>
<dbReference type="PANTHER" id="PTHR21085">
    <property type="entry name" value="CHORISMATE SYNTHASE"/>
    <property type="match status" value="1"/>
</dbReference>
<feature type="binding site" evidence="7">
    <location>
        <position position="48"/>
    </location>
    <ligand>
        <name>NADP(+)</name>
        <dbReference type="ChEBI" id="CHEBI:58349"/>
    </ligand>
</feature>
<dbReference type="GO" id="GO:0008652">
    <property type="term" value="P:amino acid biosynthetic process"/>
    <property type="evidence" value="ECO:0007669"/>
    <property type="project" value="UniProtKB-KW"/>
</dbReference>
<dbReference type="Proteomes" id="UP000199215">
    <property type="component" value="Unassembled WGS sequence"/>
</dbReference>
<evidence type="ECO:0000256" key="8">
    <source>
        <dbReference type="RuleBase" id="RU000605"/>
    </source>
</evidence>
<dbReference type="GO" id="GO:0004107">
    <property type="term" value="F:chorismate synthase activity"/>
    <property type="evidence" value="ECO:0007669"/>
    <property type="project" value="UniProtKB-UniRule"/>
</dbReference>
<evidence type="ECO:0000313" key="10">
    <source>
        <dbReference type="EMBL" id="SEH47004.1"/>
    </source>
</evidence>
<dbReference type="PIRSF" id="PIRSF001456">
    <property type="entry name" value="Chorismate_synth"/>
    <property type="match status" value="1"/>
</dbReference>
<comment type="caution">
    <text evidence="7">Lacks conserved residue(s) required for the propagation of feature annotation.</text>
</comment>
<dbReference type="NCBIfam" id="NF003793">
    <property type="entry name" value="PRK05382.1"/>
    <property type="match status" value="1"/>
</dbReference>
<feature type="binding site" evidence="7">
    <location>
        <begin position="312"/>
        <end position="316"/>
    </location>
    <ligand>
        <name>FMN</name>
        <dbReference type="ChEBI" id="CHEBI:58210"/>
    </ligand>
</feature>
<comment type="cofactor">
    <cofactor evidence="7 8">
        <name>FMNH2</name>
        <dbReference type="ChEBI" id="CHEBI:57618"/>
    </cofactor>
    <text evidence="7 8">Reduced FMN (FMNH(2)).</text>
</comment>
<dbReference type="GO" id="GO:0009423">
    <property type="term" value="P:chorismate biosynthetic process"/>
    <property type="evidence" value="ECO:0007669"/>
    <property type="project" value="UniProtKB-UniRule"/>
</dbReference>
<dbReference type="UniPathway" id="UPA00053">
    <property type="reaction ID" value="UER00090"/>
</dbReference>
<comment type="similarity">
    <text evidence="2 7 8">Belongs to the chorismate synthase family.</text>
</comment>
<comment type="function">
    <text evidence="7">Catalyzes the anti-1,4-elimination of the C-3 phosphate and the C-6 proR hydrogen from 5-enolpyruvylshikimate-3-phosphate (EPSP) to yield chorismate, which is the branch point compound that serves as the starting substrate for the three terminal pathways of aromatic amino acid biosynthesis. This reaction introduces a second double bond into the aromatic ring system.</text>
</comment>
<comment type="catalytic activity">
    <reaction evidence="7 8">
        <text>5-O-(1-carboxyvinyl)-3-phosphoshikimate = chorismate + phosphate</text>
        <dbReference type="Rhea" id="RHEA:21020"/>
        <dbReference type="ChEBI" id="CHEBI:29748"/>
        <dbReference type="ChEBI" id="CHEBI:43474"/>
        <dbReference type="ChEBI" id="CHEBI:57701"/>
        <dbReference type="EC" id="4.2.3.5"/>
    </reaction>
</comment>
<dbReference type="PROSITE" id="PS00788">
    <property type="entry name" value="CHORISMATE_SYNTHASE_2"/>
    <property type="match status" value="1"/>
</dbReference>
<dbReference type="PROSITE" id="PS00787">
    <property type="entry name" value="CHORISMATE_SYNTHASE_1"/>
    <property type="match status" value="1"/>
</dbReference>
<evidence type="ECO:0000256" key="4">
    <source>
        <dbReference type="ARBA" id="ARBA00022605"/>
    </source>
</evidence>
<keyword evidence="11" id="KW-1185">Reference proteome</keyword>
<keyword evidence="5 7" id="KW-0057">Aromatic amino acid biosynthesis</keyword>
<feature type="binding site" evidence="7">
    <location>
        <position position="339"/>
    </location>
    <ligand>
        <name>FMN</name>
        <dbReference type="ChEBI" id="CHEBI:58210"/>
    </ligand>
</feature>
<evidence type="ECO:0000313" key="11">
    <source>
        <dbReference type="Proteomes" id="UP000199215"/>
    </source>
</evidence>
<dbReference type="Pfam" id="PF01264">
    <property type="entry name" value="Chorismate_synt"/>
    <property type="match status" value="1"/>
</dbReference>